<evidence type="ECO:0000256" key="2">
    <source>
        <dbReference type="ARBA" id="ARBA00022448"/>
    </source>
</evidence>
<dbReference type="GO" id="GO:0005886">
    <property type="term" value="C:plasma membrane"/>
    <property type="evidence" value="ECO:0007669"/>
    <property type="project" value="UniProtKB-SubCell"/>
</dbReference>
<evidence type="ECO:0000256" key="8">
    <source>
        <dbReference type="ARBA" id="ARBA00023136"/>
    </source>
</evidence>
<dbReference type="Gene3D" id="1.20.1560.10">
    <property type="entry name" value="ABC transporter type 1, transmembrane domain"/>
    <property type="match status" value="1"/>
</dbReference>
<evidence type="ECO:0000259" key="11">
    <source>
        <dbReference type="PROSITE" id="PS50929"/>
    </source>
</evidence>
<evidence type="ECO:0000256" key="9">
    <source>
        <dbReference type="SAM" id="Phobius"/>
    </source>
</evidence>
<dbReference type="PROSITE" id="PS50893">
    <property type="entry name" value="ABC_TRANSPORTER_2"/>
    <property type="match status" value="1"/>
</dbReference>
<dbReference type="Pfam" id="PF00005">
    <property type="entry name" value="ABC_tran"/>
    <property type="match status" value="1"/>
</dbReference>
<dbReference type="CDD" id="cd07346">
    <property type="entry name" value="ABC_6TM_exporters"/>
    <property type="match status" value="1"/>
</dbReference>
<keyword evidence="5" id="KW-0547">Nucleotide-binding</keyword>
<dbReference type="Pfam" id="PF00664">
    <property type="entry name" value="ABC_membrane"/>
    <property type="match status" value="1"/>
</dbReference>
<feature type="transmembrane region" description="Helical" evidence="9">
    <location>
        <begin position="144"/>
        <end position="161"/>
    </location>
</feature>
<evidence type="ECO:0000256" key="4">
    <source>
        <dbReference type="ARBA" id="ARBA00022692"/>
    </source>
</evidence>
<keyword evidence="6 12" id="KW-0067">ATP-binding</keyword>
<feature type="transmembrane region" description="Helical" evidence="9">
    <location>
        <begin position="251"/>
        <end position="273"/>
    </location>
</feature>
<feature type="domain" description="ABC transmembrane type-1" evidence="11">
    <location>
        <begin position="25"/>
        <end position="308"/>
    </location>
</feature>
<dbReference type="InterPro" id="IPR003593">
    <property type="entry name" value="AAA+_ATPase"/>
</dbReference>
<keyword evidence="4 9" id="KW-0812">Transmembrane</keyword>
<keyword evidence="3" id="KW-1003">Cell membrane</keyword>
<evidence type="ECO:0000256" key="1">
    <source>
        <dbReference type="ARBA" id="ARBA00004651"/>
    </source>
</evidence>
<keyword evidence="8 9" id="KW-0472">Membrane</keyword>
<evidence type="ECO:0000256" key="3">
    <source>
        <dbReference type="ARBA" id="ARBA00022475"/>
    </source>
</evidence>
<evidence type="ECO:0000256" key="6">
    <source>
        <dbReference type="ARBA" id="ARBA00022840"/>
    </source>
</evidence>
<sequence>MEKEKENNPISLLRRFARPYKGKFAASVFLAVLGVASGLVPYLAVARMVVGLLAGEGGISFYLFWCAVAAAGYLGKALLANWSTTISHTATFMTLRDIRKSLVSKLSRMPMGALLDTPSGRYKDVIVDRVEGLEPTLAHMLPEMTASILGPILLFVFLFVLDWRMALVSLITLPVGMIFMVHVMKTYPAQYAGSVEVGKRMNSAVVEYIGGIEVIKGFNQSARSYQKYADAVNDNAAYFYNWMKSCQLPHAAFFAICPATLTTVLPIGFFFYANGSLPAPEFITVIILSLGIIGPILTAINFTDSIAAMGTVVQQVDDILSAPELGRPTKDAKISDPTIALKNVSFSYHENSAEPALCGVDLTIRPGTVTALVGPSGSGKSTIARLIAGFWDVTEGEIMIGDVNLMEIPQRQLSSLISYVAQDNYLFDDTVRENIRMGRRSASDAEVEAAAKNAGCDAFIRGLEHGYDTRVGGAGSHLSGGERQRVAIARAMLKDAPIVILDEATAYTDPENEAEIQRSVSRLVAGKTLLVIAHRLSTVTDSDQIVLVNKGRVEANGKHEELLAASELYRTMWQAHIGVRDGA</sequence>
<protein>
    <submittedName>
        <fullName evidence="12">ABC transporter ATP-binding protein</fullName>
    </submittedName>
</protein>
<keyword evidence="13" id="KW-1185">Reference proteome</keyword>
<dbReference type="InterPro" id="IPR017871">
    <property type="entry name" value="ABC_transporter-like_CS"/>
</dbReference>
<dbReference type="InterPro" id="IPR011527">
    <property type="entry name" value="ABC1_TM_dom"/>
</dbReference>
<dbReference type="InterPro" id="IPR027417">
    <property type="entry name" value="P-loop_NTPase"/>
</dbReference>
<keyword evidence="2" id="KW-0813">Transport</keyword>
<evidence type="ECO:0000256" key="5">
    <source>
        <dbReference type="ARBA" id="ARBA00022741"/>
    </source>
</evidence>
<proteinExistence type="predicted"/>
<feature type="transmembrane region" description="Helical" evidence="9">
    <location>
        <begin position="279"/>
        <end position="300"/>
    </location>
</feature>
<reference evidence="12 13" key="1">
    <citation type="submission" date="2023-10" db="EMBL/GenBank/DDBJ databases">
        <title>The complete genome sequence of Methanoculleus palmolei DSM 4273.</title>
        <authorList>
            <person name="Lai S.-J."/>
            <person name="You Y.-T."/>
            <person name="Chen S.-C."/>
        </authorList>
    </citation>
    <scope>NUCLEOTIDE SEQUENCE [LARGE SCALE GENOMIC DNA]</scope>
    <source>
        <strain evidence="12 13">DSM 4273</strain>
    </source>
</reference>
<organism evidence="12 13">
    <name type="scientific">Methanoculleus palmolei</name>
    <dbReference type="NCBI Taxonomy" id="72612"/>
    <lineage>
        <taxon>Archaea</taxon>
        <taxon>Methanobacteriati</taxon>
        <taxon>Methanobacteriota</taxon>
        <taxon>Stenosarchaea group</taxon>
        <taxon>Methanomicrobia</taxon>
        <taxon>Methanomicrobiales</taxon>
        <taxon>Methanomicrobiaceae</taxon>
        <taxon>Methanoculleus</taxon>
    </lineage>
</organism>
<evidence type="ECO:0000259" key="10">
    <source>
        <dbReference type="PROSITE" id="PS50893"/>
    </source>
</evidence>
<dbReference type="EMBL" id="CP137641">
    <property type="protein sequence ID" value="WOX55180.1"/>
    <property type="molecule type" value="Genomic_DNA"/>
</dbReference>
<dbReference type="SMART" id="SM00382">
    <property type="entry name" value="AAA"/>
    <property type="match status" value="1"/>
</dbReference>
<dbReference type="SUPFAM" id="SSF90123">
    <property type="entry name" value="ABC transporter transmembrane region"/>
    <property type="match status" value="1"/>
</dbReference>
<dbReference type="PROSITE" id="PS00211">
    <property type="entry name" value="ABC_TRANSPORTER_1"/>
    <property type="match status" value="1"/>
</dbReference>
<dbReference type="PANTHER" id="PTHR43394:SF1">
    <property type="entry name" value="ATP-BINDING CASSETTE SUB-FAMILY B MEMBER 10, MITOCHONDRIAL"/>
    <property type="match status" value="1"/>
</dbReference>
<dbReference type="GO" id="GO:0005524">
    <property type="term" value="F:ATP binding"/>
    <property type="evidence" value="ECO:0007669"/>
    <property type="project" value="UniProtKB-KW"/>
</dbReference>
<dbReference type="InterPro" id="IPR039421">
    <property type="entry name" value="Type_1_exporter"/>
</dbReference>
<dbReference type="SUPFAM" id="SSF52540">
    <property type="entry name" value="P-loop containing nucleoside triphosphate hydrolases"/>
    <property type="match status" value="1"/>
</dbReference>
<feature type="transmembrane region" description="Helical" evidence="9">
    <location>
        <begin position="24"/>
        <end position="44"/>
    </location>
</feature>
<keyword evidence="7 9" id="KW-1133">Transmembrane helix</keyword>
<evidence type="ECO:0000256" key="7">
    <source>
        <dbReference type="ARBA" id="ARBA00022989"/>
    </source>
</evidence>
<dbReference type="FunFam" id="3.40.50.300:FF:000221">
    <property type="entry name" value="Multidrug ABC transporter ATP-binding protein"/>
    <property type="match status" value="1"/>
</dbReference>
<dbReference type="InterPro" id="IPR036640">
    <property type="entry name" value="ABC1_TM_sf"/>
</dbReference>
<feature type="transmembrane region" description="Helical" evidence="9">
    <location>
        <begin position="59"/>
        <end position="79"/>
    </location>
</feature>
<comment type="subcellular location">
    <subcellularLocation>
        <location evidence="1">Cell membrane</location>
        <topology evidence="1">Multi-pass membrane protein</topology>
    </subcellularLocation>
</comment>
<feature type="domain" description="ABC transporter" evidence="10">
    <location>
        <begin position="339"/>
        <end position="575"/>
    </location>
</feature>
<name>A0ABD8A6J8_9EURY</name>
<dbReference type="Gene3D" id="3.40.50.300">
    <property type="entry name" value="P-loop containing nucleotide triphosphate hydrolases"/>
    <property type="match status" value="1"/>
</dbReference>
<accession>A0ABD8A6J8</accession>
<dbReference type="Proteomes" id="UP001626603">
    <property type="component" value="Chromosome"/>
</dbReference>
<dbReference type="InterPro" id="IPR003439">
    <property type="entry name" value="ABC_transporter-like_ATP-bd"/>
</dbReference>
<evidence type="ECO:0000313" key="13">
    <source>
        <dbReference type="Proteomes" id="UP001626603"/>
    </source>
</evidence>
<dbReference type="GO" id="GO:0055085">
    <property type="term" value="P:transmembrane transport"/>
    <property type="evidence" value="ECO:0007669"/>
    <property type="project" value="UniProtKB-ARBA"/>
</dbReference>
<dbReference type="PANTHER" id="PTHR43394">
    <property type="entry name" value="ATP-DEPENDENT PERMEASE MDL1, MITOCHONDRIAL"/>
    <property type="match status" value="1"/>
</dbReference>
<evidence type="ECO:0000313" key="12">
    <source>
        <dbReference type="EMBL" id="WOX55180.1"/>
    </source>
</evidence>
<feature type="transmembrane region" description="Helical" evidence="9">
    <location>
        <begin position="167"/>
        <end position="184"/>
    </location>
</feature>
<gene>
    <name evidence="12" type="ORF">R6Y95_06825</name>
</gene>
<dbReference type="PROSITE" id="PS50929">
    <property type="entry name" value="ABC_TM1F"/>
    <property type="match status" value="1"/>
</dbReference>
<dbReference type="AlphaFoldDB" id="A0ABD8A6J8"/>